<evidence type="ECO:0000256" key="11">
    <source>
        <dbReference type="PIRSR" id="PIRSR000439-1"/>
    </source>
</evidence>
<feature type="active site" evidence="11">
    <location>
        <position position="456"/>
    </location>
</feature>
<evidence type="ECO:0000256" key="2">
    <source>
        <dbReference type="ARBA" id="ARBA00005189"/>
    </source>
</evidence>
<dbReference type="EMBL" id="OE840497">
    <property type="protein sequence ID" value="CAD7590871.1"/>
    <property type="molecule type" value="Genomic_DNA"/>
</dbReference>
<evidence type="ECO:0000313" key="14">
    <source>
        <dbReference type="EMBL" id="CAD7590871.1"/>
    </source>
</evidence>
<feature type="transmembrane region" description="Helical" evidence="13">
    <location>
        <begin position="496"/>
        <end position="517"/>
    </location>
</feature>
<evidence type="ECO:0000256" key="6">
    <source>
        <dbReference type="ARBA" id="ARBA00022824"/>
    </source>
</evidence>
<evidence type="ECO:0000256" key="12">
    <source>
        <dbReference type="SAM" id="MobiDB-lite"/>
    </source>
</evidence>
<feature type="transmembrane region" description="Helical" evidence="13">
    <location>
        <begin position="373"/>
        <end position="391"/>
    </location>
</feature>
<dbReference type="InterPro" id="IPR014371">
    <property type="entry name" value="Oat_ACAT_DAG_ARE"/>
</dbReference>
<feature type="transmembrane region" description="Helical" evidence="13">
    <location>
        <begin position="59"/>
        <end position="79"/>
    </location>
</feature>
<accession>A0A7R9JVU4</accession>
<dbReference type="GO" id="GO:0005789">
    <property type="term" value="C:endoplasmic reticulum membrane"/>
    <property type="evidence" value="ECO:0007669"/>
    <property type="project" value="UniProtKB-SubCell"/>
</dbReference>
<reference evidence="14" key="1">
    <citation type="submission" date="2020-11" db="EMBL/GenBank/DDBJ databases">
        <authorList>
            <person name="Tran Van P."/>
        </authorList>
    </citation>
    <scope>NUCLEOTIDE SEQUENCE</scope>
</reference>
<dbReference type="PANTHER" id="PTHR10408:SF7">
    <property type="entry name" value="DIACYLGLYCEROL O-ACYLTRANSFERASE 1"/>
    <property type="match status" value="1"/>
</dbReference>
<dbReference type="PIRSF" id="PIRSF000439">
    <property type="entry name" value="Oat_ACAT_DAG_ARE"/>
    <property type="match status" value="1"/>
</dbReference>
<evidence type="ECO:0000256" key="3">
    <source>
        <dbReference type="ARBA" id="ARBA00009010"/>
    </source>
</evidence>
<dbReference type="InterPro" id="IPR004299">
    <property type="entry name" value="MBOAT_fam"/>
</dbReference>
<organism evidence="14">
    <name type="scientific">Timema genevievae</name>
    <name type="common">Walking stick</name>
    <dbReference type="NCBI Taxonomy" id="629358"/>
    <lineage>
        <taxon>Eukaryota</taxon>
        <taxon>Metazoa</taxon>
        <taxon>Ecdysozoa</taxon>
        <taxon>Arthropoda</taxon>
        <taxon>Hexapoda</taxon>
        <taxon>Insecta</taxon>
        <taxon>Pterygota</taxon>
        <taxon>Neoptera</taxon>
        <taxon>Polyneoptera</taxon>
        <taxon>Phasmatodea</taxon>
        <taxon>Timematodea</taxon>
        <taxon>Timematoidea</taxon>
        <taxon>Timematidae</taxon>
        <taxon>Timema</taxon>
    </lineage>
</organism>
<evidence type="ECO:0000256" key="4">
    <source>
        <dbReference type="ARBA" id="ARBA00022679"/>
    </source>
</evidence>
<comment type="pathway">
    <text evidence="2">Lipid metabolism.</text>
</comment>
<sequence>MGTTHIDENGVIRYRRAKSVSRAEDIQKEEAKVRRSQPDKPCHRPRDSLFSWSSGFDNFTGLVNWGFLLLTVGGVRLLLENLIKYGVRVDPQQWFIVLTGQHEGGSEHPSIILLMCTAPSPLKARTGTAPSPLKARTGTAPSPLKARTGTAPSPLKARTGTAPSPLKARTGTAPSPLKARTGTAPSPRQLVHHCEREIIAHGPGMFAHVVNLVVMVLIPMVIIHIKNTEFSLINLWCRIKRNNSSSKTHLRRQSLSYHNFSSTENVANGSASSKNKQEVGLIQYPDNLNLHDIIYFIFAPTLCYELNFPRTNRIRKRSSFGRTLGYAAFKASAWIDIALVSMLSVGFKRGENNTDKSAFLSAMLHNSDVPNHLIWLIFFYLLFHSFLNLIGELLHFADRNYYCDWWNANNIDTFWRTWNMPVHRWAVRHLYIPLVEQGYGKTFASTVVFFISAFFHEYLVSVPLRTFKIWAFMGMMGQIPLSFVSRVMERKMGPRWGNIVVWASLILGQPLCIMMYYHDYVITHMGKELIEMYGHL</sequence>
<dbReference type="AlphaFoldDB" id="A0A7R9JVU4"/>
<keyword evidence="9 10" id="KW-0012">Acyltransferase</keyword>
<protein>
    <recommendedName>
        <fullName evidence="10">O-acyltransferase</fullName>
    </recommendedName>
</protein>
<keyword evidence="6 10" id="KW-0256">Endoplasmic reticulum</keyword>
<evidence type="ECO:0000256" key="1">
    <source>
        <dbReference type="ARBA" id="ARBA00004477"/>
    </source>
</evidence>
<name>A0A7R9JVU4_TIMGE</name>
<keyword evidence="5 13" id="KW-0812">Transmembrane</keyword>
<feature type="region of interest" description="Disordered" evidence="12">
    <location>
        <begin position="23"/>
        <end position="44"/>
    </location>
</feature>
<evidence type="ECO:0000256" key="10">
    <source>
        <dbReference type="PIRNR" id="PIRNR000439"/>
    </source>
</evidence>
<keyword evidence="8 10" id="KW-0472">Membrane</keyword>
<dbReference type="GO" id="GO:0019432">
    <property type="term" value="P:triglyceride biosynthetic process"/>
    <property type="evidence" value="ECO:0007669"/>
    <property type="project" value="TreeGrafter"/>
</dbReference>
<dbReference type="Pfam" id="PF03062">
    <property type="entry name" value="MBOAT"/>
    <property type="match status" value="1"/>
</dbReference>
<feature type="transmembrane region" description="Helical" evidence="13">
    <location>
        <begin position="288"/>
        <end position="306"/>
    </location>
</feature>
<evidence type="ECO:0000256" key="7">
    <source>
        <dbReference type="ARBA" id="ARBA00022989"/>
    </source>
</evidence>
<feature type="region of interest" description="Disordered" evidence="12">
    <location>
        <begin position="124"/>
        <end position="187"/>
    </location>
</feature>
<evidence type="ECO:0000256" key="5">
    <source>
        <dbReference type="ARBA" id="ARBA00022692"/>
    </source>
</evidence>
<dbReference type="UniPathway" id="UPA00230"/>
<keyword evidence="7 13" id="KW-1133">Transmembrane helix</keyword>
<evidence type="ECO:0000256" key="13">
    <source>
        <dbReference type="SAM" id="Phobius"/>
    </source>
</evidence>
<dbReference type="PANTHER" id="PTHR10408">
    <property type="entry name" value="STEROL O-ACYLTRANSFERASE"/>
    <property type="match status" value="1"/>
</dbReference>
<evidence type="ECO:0000256" key="8">
    <source>
        <dbReference type="ARBA" id="ARBA00023136"/>
    </source>
</evidence>
<proteinExistence type="inferred from homology"/>
<comment type="subcellular location">
    <subcellularLocation>
        <location evidence="1 10">Endoplasmic reticulum membrane</location>
        <topology evidence="1 10">Multi-pass membrane protein</topology>
    </subcellularLocation>
</comment>
<keyword evidence="4 10" id="KW-0808">Transferase</keyword>
<comment type="similarity">
    <text evidence="3 10">Belongs to the membrane-bound acyltransferase family. Sterol o-acyltransferase subfamily.</text>
</comment>
<evidence type="ECO:0000256" key="9">
    <source>
        <dbReference type="ARBA" id="ARBA00023315"/>
    </source>
</evidence>
<dbReference type="GO" id="GO:0004144">
    <property type="term" value="F:diacylglycerol O-acyltransferase activity"/>
    <property type="evidence" value="ECO:0007669"/>
    <property type="project" value="TreeGrafter"/>
</dbReference>
<feature type="transmembrane region" description="Helical" evidence="13">
    <location>
        <begin position="327"/>
        <end position="347"/>
    </location>
</feature>
<gene>
    <name evidence="14" type="ORF">TGEB3V08_LOCUS4362</name>
</gene>
<feature type="transmembrane region" description="Helical" evidence="13">
    <location>
        <begin position="205"/>
        <end position="225"/>
    </location>
</feature>